<comment type="caution">
    <text evidence="1">The sequence shown here is derived from an EMBL/GenBank/DDBJ whole genome shotgun (WGS) entry which is preliminary data.</text>
</comment>
<accession>A0ABW2BK39</accession>
<gene>
    <name evidence="1" type="ORF">ACFQE0_13710</name>
</gene>
<reference evidence="2" key="1">
    <citation type="journal article" date="2019" name="Int. J. Syst. Evol. Microbiol.">
        <title>The Global Catalogue of Microorganisms (GCM) 10K type strain sequencing project: providing services to taxonomists for standard genome sequencing and annotation.</title>
        <authorList>
            <consortium name="The Broad Institute Genomics Platform"/>
            <consortium name="The Broad Institute Genome Sequencing Center for Infectious Disease"/>
            <person name="Wu L."/>
            <person name="Ma J."/>
        </authorList>
    </citation>
    <scope>NUCLEOTIDE SEQUENCE [LARGE SCALE GENOMIC DNA]</scope>
    <source>
        <strain evidence="2">CCUG 48316</strain>
    </source>
</reference>
<name>A0ABW2BK39_9HYPH</name>
<organism evidence="1 2">
    <name type="scientific">Methylobacterium komagatae</name>
    <dbReference type="NCBI Taxonomy" id="374425"/>
    <lineage>
        <taxon>Bacteria</taxon>
        <taxon>Pseudomonadati</taxon>
        <taxon>Pseudomonadota</taxon>
        <taxon>Alphaproteobacteria</taxon>
        <taxon>Hyphomicrobiales</taxon>
        <taxon>Methylobacteriaceae</taxon>
        <taxon>Methylobacterium</taxon>
    </lineage>
</organism>
<sequence length="241" mass="25844">MGQAVATLSTPALCAADLDTEVNCEPRILDTVLGAHLGMAQARNIRQLIEGAAPEIATYGEVCTRHVQTSAKGGRPGRAFYLTEGQALCVCALSRAPNAPQVRRALIEAFMELRRQKLASLAAPATVKVREHTRSLPRPAAMKDGRGCIILGGAPVFFDTARRPAVGQPALVMWRTGRISIEPMLEQHPEVPEAFVPGPAFIWVLEPGKALGAYRCRQKVTLLGLVITESGRPAPARLARG</sequence>
<protein>
    <submittedName>
        <fullName evidence="1">Uncharacterized protein</fullName>
    </submittedName>
</protein>
<dbReference type="Proteomes" id="UP001596292">
    <property type="component" value="Unassembled WGS sequence"/>
</dbReference>
<proteinExistence type="predicted"/>
<evidence type="ECO:0000313" key="2">
    <source>
        <dbReference type="Proteomes" id="UP001596292"/>
    </source>
</evidence>
<dbReference type="RefSeq" id="WP_378970487.1">
    <property type="nucleotide sequence ID" value="NZ_JBHSWN010000001.1"/>
</dbReference>
<keyword evidence="2" id="KW-1185">Reference proteome</keyword>
<dbReference type="EMBL" id="JBHSWN010000001">
    <property type="protein sequence ID" value="MFC6790565.1"/>
    <property type="molecule type" value="Genomic_DNA"/>
</dbReference>
<evidence type="ECO:0000313" key="1">
    <source>
        <dbReference type="EMBL" id="MFC6790565.1"/>
    </source>
</evidence>